<accession>A0A7J8H0X7</accession>
<evidence type="ECO:0000313" key="1">
    <source>
        <dbReference type="EMBL" id="KAF6465857.1"/>
    </source>
</evidence>
<keyword evidence="2" id="KW-1185">Reference proteome</keyword>
<sequence>MLLSRLFTQMPFSIGPPFSVFIDSLLVKTALLIWPDAFSPSVQRPETIPGRVVGGLYTGNAAELLHLCFLKTHVSFRGRMGQSGLAGGNPYFPGDALTHIGFGCRVQSHFCSLLHLVGGRVDFPAAEPWFCGDGDWR</sequence>
<comment type="caution">
    <text evidence="1">The sequence shown here is derived from an EMBL/GenBank/DDBJ whole genome shotgun (WGS) entry which is preliminary data.</text>
</comment>
<gene>
    <name evidence="1" type="ORF">HJG63_011241</name>
</gene>
<name>A0A7J8H0X7_ROUAE</name>
<organism evidence="1 2">
    <name type="scientific">Rousettus aegyptiacus</name>
    <name type="common">Egyptian fruit bat</name>
    <name type="synonym">Pteropus aegyptiacus</name>
    <dbReference type="NCBI Taxonomy" id="9407"/>
    <lineage>
        <taxon>Eukaryota</taxon>
        <taxon>Metazoa</taxon>
        <taxon>Chordata</taxon>
        <taxon>Craniata</taxon>
        <taxon>Vertebrata</taxon>
        <taxon>Euteleostomi</taxon>
        <taxon>Mammalia</taxon>
        <taxon>Eutheria</taxon>
        <taxon>Laurasiatheria</taxon>
        <taxon>Chiroptera</taxon>
        <taxon>Yinpterochiroptera</taxon>
        <taxon>Pteropodoidea</taxon>
        <taxon>Pteropodidae</taxon>
        <taxon>Rousettinae</taxon>
        <taxon>Rousettus</taxon>
    </lineage>
</organism>
<dbReference type="EMBL" id="JACASE010000005">
    <property type="protein sequence ID" value="KAF6465857.1"/>
    <property type="molecule type" value="Genomic_DNA"/>
</dbReference>
<proteinExistence type="predicted"/>
<dbReference type="Proteomes" id="UP000593571">
    <property type="component" value="Unassembled WGS sequence"/>
</dbReference>
<evidence type="ECO:0000313" key="2">
    <source>
        <dbReference type="Proteomes" id="UP000593571"/>
    </source>
</evidence>
<protein>
    <submittedName>
        <fullName evidence="1">Uncharacterized protein</fullName>
    </submittedName>
</protein>
<reference evidence="1 2" key="1">
    <citation type="journal article" date="2020" name="Nature">
        <title>Six reference-quality genomes reveal evolution of bat adaptations.</title>
        <authorList>
            <person name="Jebb D."/>
            <person name="Huang Z."/>
            <person name="Pippel M."/>
            <person name="Hughes G.M."/>
            <person name="Lavrichenko K."/>
            <person name="Devanna P."/>
            <person name="Winkler S."/>
            <person name="Jermiin L.S."/>
            <person name="Skirmuntt E.C."/>
            <person name="Katzourakis A."/>
            <person name="Burkitt-Gray L."/>
            <person name="Ray D.A."/>
            <person name="Sullivan K.A.M."/>
            <person name="Roscito J.G."/>
            <person name="Kirilenko B.M."/>
            <person name="Davalos L.M."/>
            <person name="Corthals A.P."/>
            <person name="Power M.L."/>
            <person name="Jones G."/>
            <person name="Ransome R.D."/>
            <person name="Dechmann D.K.N."/>
            <person name="Locatelli A.G."/>
            <person name="Puechmaille S.J."/>
            <person name="Fedrigo O."/>
            <person name="Jarvis E.D."/>
            <person name="Hiller M."/>
            <person name="Vernes S.C."/>
            <person name="Myers E.W."/>
            <person name="Teeling E.C."/>
        </authorList>
    </citation>
    <scope>NUCLEOTIDE SEQUENCE [LARGE SCALE GENOMIC DNA]</scope>
    <source>
        <strain evidence="1">MRouAeg1</strain>
        <tissue evidence="1">Muscle</tissue>
    </source>
</reference>
<dbReference type="AlphaFoldDB" id="A0A7J8H0X7"/>